<dbReference type="Proteomes" id="UP000228987">
    <property type="component" value="Unassembled WGS sequence"/>
</dbReference>
<dbReference type="Pfam" id="PF12973">
    <property type="entry name" value="Cupin_7"/>
    <property type="match status" value="1"/>
</dbReference>
<organism evidence="3 4">
    <name type="scientific">SAR86 cluster bacterium</name>
    <dbReference type="NCBI Taxonomy" id="2030880"/>
    <lineage>
        <taxon>Bacteria</taxon>
        <taxon>Pseudomonadati</taxon>
        <taxon>Pseudomonadota</taxon>
        <taxon>Gammaproteobacteria</taxon>
        <taxon>SAR86 cluster</taxon>
    </lineage>
</organism>
<keyword evidence="1" id="KW-0732">Signal</keyword>
<dbReference type="EMBL" id="NVWI01000010">
    <property type="protein sequence ID" value="PCJ40150.1"/>
    <property type="molecule type" value="Genomic_DNA"/>
</dbReference>
<dbReference type="InterPro" id="IPR014710">
    <property type="entry name" value="RmlC-like_jellyroll"/>
</dbReference>
<gene>
    <name evidence="3" type="ORF">COA71_11615</name>
</gene>
<dbReference type="AlphaFoldDB" id="A0A2A5C9M9"/>
<evidence type="ECO:0000313" key="4">
    <source>
        <dbReference type="Proteomes" id="UP000228987"/>
    </source>
</evidence>
<dbReference type="InterPro" id="IPR025979">
    <property type="entry name" value="ChrR-like_cupin_dom"/>
</dbReference>
<dbReference type="InterPro" id="IPR011051">
    <property type="entry name" value="RmlC_Cupin_sf"/>
</dbReference>
<reference evidence="4" key="1">
    <citation type="submission" date="2017-08" db="EMBL/GenBank/DDBJ databases">
        <title>A dynamic microbial community with high functional redundancy inhabits the cold, oxic subseafloor aquifer.</title>
        <authorList>
            <person name="Tully B.J."/>
            <person name="Wheat C.G."/>
            <person name="Glazer B.T."/>
            <person name="Huber J.A."/>
        </authorList>
    </citation>
    <scope>NUCLEOTIDE SEQUENCE [LARGE SCALE GENOMIC DNA]</scope>
</reference>
<sequence length="148" mass="16557">MRKLKSNVLIKLLLVMVCSSSLAAERDFTIVQLDEFEWDENSTEIQRQNIYSSPDQEGFYVYRVRFPEGGSTMPHSHSMERHVTVIEGTWYAGADASHDMNRATPITPGGFMIHPPGAVHFDGAIDGYVVVEIKGIGPVTTTEVEIER</sequence>
<evidence type="ECO:0000256" key="1">
    <source>
        <dbReference type="SAM" id="SignalP"/>
    </source>
</evidence>
<name>A0A2A5C9M9_9GAMM</name>
<evidence type="ECO:0000259" key="2">
    <source>
        <dbReference type="Pfam" id="PF12973"/>
    </source>
</evidence>
<proteinExistence type="predicted"/>
<dbReference type="CDD" id="cd06989">
    <property type="entry name" value="cupin_DRT102"/>
    <property type="match status" value="1"/>
</dbReference>
<feature type="signal peptide" evidence="1">
    <location>
        <begin position="1"/>
        <end position="23"/>
    </location>
</feature>
<dbReference type="SUPFAM" id="SSF51182">
    <property type="entry name" value="RmlC-like cupins"/>
    <property type="match status" value="1"/>
</dbReference>
<protein>
    <recommendedName>
        <fullName evidence="2">ChrR-like cupin domain-containing protein</fullName>
    </recommendedName>
</protein>
<dbReference type="Gene3D" id="2.60.120.10">
    <property type="entry name" value="Jelly Rolls"/>
    <property type="match status" value="1"/>
</dbReference>
<evidence type="ECO:0000313" key="3">
    <source>
        <dbReference type="EMBL" id="PCJ40150.1"/>
    </source>
</evidence>
<feature type="domain" description="ChrR-like cupin" evidence="2">
    <location>
        <begin position="29"/>
        <end position="122"/>
    </location>
</feature>
<comment type="caution">
    <text evidence="3">The sequence shown here is derived from an EMBL/GenBank/DDBJ whole genome shotgun (WGS) entry which is preliminary data.</text>
</comment>
<feature type="chain" id="PRO_5012110837" description="ChrR-like cupin domain-containing protein" evidence="1">
    <location>
        <begin position="24"/>
        <end position="148"/>
    </location>
</feature>
<accession>A0A2A5C9M9</accession>